<dbReference type="EMBL" id="VBAO01000352">
    <property type="protein sequence ID" value="TMI78674.1"/>
    <property type="molecule type" value="Genomic_DNA"/>
</dbReference>
<sequence length="70" mass="8240">MMIHDEHPVMTGVVVEFDRRAGRWIAACDDPGGEERLVVNAETHERAQRLLDERWRARLELLDRDAEDER</sequence>
<gene>
    <name evidence="1" type="ORF">E6H04_12000</name>
</gene>
<dbReference type="AlphaFoldDB" id="A0A537J542"/>
<reference evidence="1 2" key="1">
    <citation type="journal article" date="2019" name="Nat. Microbiol.">
        <title>Mediterranean grassland soil C-N compound turnover is dependent on rainfall and depth, and is mediated by genomically divergent microorganisms.</title>
        <authorList>
            <person name="Diamond S."/>
            <person name="Andeer P.F."/>
            <person name="Li Z."/>
            <person name="Crits-Christoph A."/>
            <person name="Burstein D."/>
            <person name="Anantharaman K."/>
            <person name="Lane K.R."/>
            <person name="Thomas B.C."/>
            <person name="Pan C."/>
            <person name="Northen T.R."/>
            <person name="Banfield J.F."/>
        </authorList>
    </citation>
    <scope>NUCLEOTIDE SEQUENCE [LARGE SCALE GENOMIC DNA]</scope>
    <source>
        <strain evidence="1">NP_7</strain>
    </source>
</reference>
<evidence type="ECO:0008006" key="3">
    <source>
        <dbReference type="Google" id="ProtNLM"/>
    </source>
</evidence>
<organism evidence="1 2">
    <name type="scientific">Candidatus Segetimicrobium genomatis</name>
    <dbReference type="NCBI Taxonomy" id="2569760"/>
    <lineage>
        <taxon>Bacteria</taxon>
        <taxon>Bacillati</taxon>
        <taxon>Candidatus Sysuimicrobiota</taxon>
        <taxon>Candidatus Sysuimicrobiia</taxon>
        <taxon>Candidatus Sysuimicrobiales</taxon>
        <taxon>Candidatus Segetimicrobiaceae</taxon>
        <taxon>Candidatus Segetimicrobium</taxon>
    </lineage>
</organism>
<evidence type="ECO:0000313" key="2">
    <source>
        <dbReference type="Proteomes" id="UP000320048"/>
    </source>
</evidence>
<proteinExistence type="predicted"/>
<dbReference type="Proteomes" id="UP000320048">
    <property type="component" value="Unassembled WGS sequence"/>
</dbReference>
<name>A0A537J542_9BACT</name>
<protein>
    <recommendedName>
        <fullName evidence="3">DUF1902 domain-containing protein</fullName>
    </recommendedName>
</protein>
<comment type="caution">
    <text evidence="1">The sequence shown here is derived from an EMBL/GenBank/DDBJ whole genome shotgun (WGS) entry which is preliminary data.</text>
</comment>
<evidence type="ECO:0000313" key="1">
    <source>
        <dbReference type="EMBL" id="TMI78674.1"/>
    </source>
</evidence>
<accession>A0A537J542</accession>